<evidence type="ECO:0000313" key="1">
    <source>
        <dbReference type="EMBL" id="GKV53221.1"/>
    </source>
</evidence>
<gene>
    <name evidence="1" type="ORF">SLEP1_g59757</name>
</gene>
<sequence length="177" mass="20401">MRMKKRLFDKADADALRMNEAKIDLLCACFWGRSEFNYVGERLVVFGCRLATKLVEEDGRRPASQYGGLWGRLSNSSLIRLSMTKSFFRSGQGRPVPFRQKRMHCPLREEQVRAILFILSPWAIQSKEERPKVVRVTPFFRYWPKSLIGVGLPVIPPWNEQAIFLRGGGGLLAQGRW</sequence>
<dbReference type="Proteomes" id="UP001054252">
    <property type="component" value="Unassembled WGS sequence"/>
</dbReference>
<organism evidence="1 2">
    <name type="scientific">Rubroshorea leprosula</name>
    <dbReference type="NCBI Taxonomy" id="152421"/>
    <lineage>
        <taxon>Eukaryota</taxon>
        <taxon>Viridiplantae</taxon>
        <taxon>Streptophyta</taxon>
        <taxon>Embryophyta</taxon>
        <taxon>Tracheophyta</taxon>
        <taxon>Spermatophyta</taxon>
        <taxon>Magnoliopsida</taxon>
        <taxon>eudicotyledons</taxon>
        <taxon>Gunneridae</taxon>
        <taxon>Pentapetalae</taxon>
        <taxon>rosids</taxon>
        <taxon>malvids</taxon>
        <taxon>Malvales</taxon>
        <taxon>Dipterocarpaceae</taxon>
        <taxon>Rubroshorea</taxon>
    </lineage>
</organism>
<accession>A0AAV5MWX6</accession>
<reference evidence="1 2" key="1">
    <citation type="journal article" date="2021" name="Commun. Biol.">
        <title>The genome of Shorea leprosula (Dipterocarpaceae) highlights the ecological relevance of drought in aseasonal tropical rainforests.</title>
        <authorList>
            <person name="Ng K.K.S."/>
            <person name="Kobayashi M.J."/>
            <person name="Fawcett J.A."/>
            <person name="Hatakeyama M."/>
            <person name="Paape T."/>
            <person name="Ng C.H."/>
            <person name="Ang C.C."/>
            <person name="Tnah L.H."/>
            <person name="Lee C.T."/>
            <person name="Nishiyama T."/>
            <person name="Sese J."/>
            <person name="O'Brien M.J."/>
            <person name="Copetti D."/>
            <person name="Mohd Noor M.I."/>
            <person name="Ong R.C."/>
            <person name="Putra M."/>
            <person name="Sireger I.Z."/>
            <person name="Indrioko S."/>
            <person name="Kosugi Y."/>
            <person name="Izuno A."/>
            <person name="Isagi Y."/>
            <person name="Lee S.L."/>
            <person name="Shimizu K.K."/>
        </authorList>
    </citation>
    <scope>NUCLEOTIDE SEQUENCE [LARGE SCALE GENOMIC DNA]</scope>
    <source>
        <strain evidence="1">214</strain>
    </source>
</reference>
<name>A0AAV5MWX6_9ROSI</name>
<proteinExistence type="predicted"/>
<keyword evidence="2" id="KW-1185">Reference proteome</keyword>
<dbReference type="EMBL" id="BPVZ01001171">
    <property type="protein sequence ID" value="GKV53221.1"/>
    <property type="molecule type" value="Genomic_DNA"/>
</dbReference>
<protein>
    <submittedName>
        <fullName evidence="1">Uncharacterized protein</fullName>
    </submittedName>
</protein>
<dbReference type="AlphaFoldDB" id="A0AAV5MWX6"/>
<comment type="caution">
    <text evidence="1">The sequence shown here is derived from an EMBL/GenBank/DDBJ whole genome shotgun (WGS) entry which is preliminary data.</text>
</comment>
<evidence type="ECO:0000313" key="2">
    <source>
        <dbReference type="Proteomes" id="UP001054252"/>
    </source>
</evidence>